<feature type="domain" description="EfeO-type cupredoxin-like" evidence="3">
    <location>
        <begin position="252"/>
        <end position="336"/>
    </location>
</feature>
<keyword evidence="1" id="KW-1133">Transmembrane helix</keyword>
<dbReference type="PANTHER" id="PTHR42208:SF1">
    <property type="entry name" value="HEAVY METAL TRANSPORTER"/>
    <property type="match status" value="1"/>
</dbReference>
<dbReference type="AlphaFoldDB" id="A0A1G1UYU2"/>
<feature type="transmembrane region" description="Helical" evidence="1">
    <location>
        <begin position="124"/>
        <end position="144"/>
    </location>
</feature>
<dbReference type="STRING" id="1797513.A2782_00510"/>
<protein>
    <recommendedName>
        <fullName evidence="6">Urease accessory protein UreH-like transmembrane domain-containing protein</fullName>
    </recommendedName>
</protein>
<gene>
    <name evidence="4" type="ORF">A2782_00510</name>
</gene>
<dbReference type="InterPro" id="IPR028096">
    <property type="entry name" value="EfeO_Cupredoxin"/>
</dbReference>
<dbReference type="EMBL" id="MHBW01000030">
    <property type="protein sequence ID" value="OGY08245.1"/>
    <property type="molecule type" value="Genomic_DNA"/>
</dbReference>
<dbReference type="Pfam" id="PF13386">
    <property type="entry name" value="DsbD_2"/>
    <property type="match status" value="1"/>
</dbReference>
<sequence>MENIWIPFITGLTVGGFSCAAVQGGLLASVVAARQGKGAFGPTIAFLISKLVAYTFLGFLLGAFGQALSLSDQMRIVMQAVAGLYMLAVAGNLLKLHPIFHYAIIQPPKFLTRMVRKEARSSSLFAPAFLGVLTIFIPCGTTLAMETFAISTGSAFLGAATMALFTIGTMPLFVGVGVLAAMGKLFDKYFAPAAATALVFLGVSSINSSLVLSGSPFNLNGVGQTFGALAQVIRDPAGDVLGASNSVTIVNGVQNANINVLAAGYNPSLIDVKVGKPVKLNVTPQGRMGCTSVFVIPQLKMSKRLNLGETATFEFTPDKPGNIIWACGMGMYTGTIRVS</sequence>
<evidence type="ECO:0000256" key="1">
    <source>
        <dbReference type="SAM" id="Phobius"/>
    </source>
</evidence>
<reference evidence="4 5" key="1">
    <citation type="journal article" date="2016" name="Nat. Commun.">
        <title>Thousands of microbial genomes shed light on interconnected biogeochemical processes in an aquifer system.</title>
        <authorList>
            <person name="Anantharaman K."/>
            <person name="Brown C.T."/>
            <person name="Hug L.A."/>
            <person name="Sharon I."/>
            <person name="Castelle C.J."/>
            <person name="Probst A.J."/>
            <person name="Thomas B.C."/>
            <person name="Singh A."/>
            <person name="Wilkins M.J."/>
            <person name="Karaoz U."/>
            <person name="Brodie E.L."/>
            <person name="Williams K.H."/>
            <person name="Hubbard S.S."/>
            <person name="Banfield J.F."/>
        </authorList>
    </citation>
    <scope>NUCLEOTIDE SEQUENCE [LARGE SCALE GENOMIC DNA]</scope>
</reference>
<feature type="transmembrane region" description="Helical" evidence="1">
    <location>
        <begin position="189"/>
        <end position="212"/>
    </location>
</feature>
<evidence type="ECO:0000313" key="4">
    <source>
        <dbReference type="EMBL" id="OGY08245.1"/>
    </source>
</evidence>
<evidence type="ECO:0008006" key="6">
    <source>
        <dbReference type="Google" id="ProtNLM"/>
    </source>
</evidence>
<feature type="domain" description="Urease accessory protein UreH-like transmembrane" evidence="2">
    <location>
        <begin position="8"/>
        <end position="203"/>
    </location>
</feature>
<comment type="caution">
    <text evidence="4">The sequence shown here is derived from an EMBL/GenBank/DDBJ whole genome shotgun (WGS) entry which is preliminary data.</text>
</comment>
<organism evidence="4 5">
    <name type="scientific">Candidatus Blackburnbacteria bacterium RIFCSPHIGHO2_01_FULL_43_15b</name>
    <dbReference type="NCBI Taxonomy" id="1797513"/>
    <lineage>
        <taxon>Bacteria</taxon>
        <taxon>Candidatus Blackburniibacteriota</taxon>
    </lineage>
</organism>
<proteinExistence type="predicted"/>
<feature type="transmembrane region" description="Helical" evidence="1">
    <location>
        <begin position="44"/>
        <end position="64"/>
    </location>
</feature>
<dbReference type="SUPFAM" id="SSF49503">
    <property type="entry name" value="Cupredoxins"/>
    <property type="match status" value="1"/>
</dbReference>
<dbReference type="Gene3D" id="2.60.40.420">
    <property type="entry name" value="Cupredoxins - blue copper proteins"/>
    <property type="match status" value="1"/>
</dbReference>
<name>A0A1G1UYU2_9BACT</name>
<dbReference type="InterPro" id="IPR008972">
    <property type="entry name" value="Cupredoxin"/>
</dbReference>
<dbReference type="Pfam" id="PF13473">
    <property type="entry name" value="Cupredoxin_1"/>
    <property type="match status" value="1"/>
</dbReference>
<feature type="transmembrane region" description="Helical" evidence="1">
    <location>
        <begin position="6"/>
        <end position="32"/>
    </location>
</feature>
<feature type="transmembrane region" description="Helical" evidence="1">
    <location>
        <begin position="76"/>
        <end position="94"/>
    </location>
</feature>
<keyword evidence="1" id="KW-0472">Membrane</keyword>
<accession>A0A1G1UYU2</accession>
<evidence type="ECO:0000259" key="3">
    <source>
        <dbReference type="Pfam" id="PF13473"/>
    </source>
</evidence>
<keyword evidence="1" id="KW-0812">Transmembrane</keyword>
<evidence type="ECO:0000259" key="2">
    <source>
        <dbReference type="Pfam" id="PF13386"/>
    </source>
</evidence>
<dbReference type="PANTHER" id="PTHR42208">
    <property type="entry name" value="HEAVY METAL TRANSPORTER-RELATED"/>
    <property type="match status" value="1"/>
</dbReference>
<dbReference type="Proteomes" id="UP000177967">
    <property type="component" value="Unassembled WGS sequence"/>
</dbReference>
<evidence type="ECO:0000313" key="5">
    <source>
        <dbReference type="Proteomes" id="UP000177967"/>
    </source>
</evidence>
<feature type="transmembrane region" description="Helical" evidence="1">
    <location>
        <begin position="156"/>
        <end position="182"/>
    </location>
</feature>
<dbReference type="InterPro" id="IPR039447">
    <property type="entry name" value="UreH-like_TM_dom"/>
</dbReference>